<evidence type="ECO:0000313" key="3">
    <source>
        <dbReference type="Proteomes" id="UP001305421"/>
    </source>
</evidence>
<proteinExistence type="predicted"/>
<name>A0ABY9YAS0_9GAMM</name>
<accession>A0ABY9YAS0</accession>
<dbReference type="RefSeq" id="WP_311182500.1">
    <property type="nucleotide sequence ID" value="NZ_CP115543.1"/>
</dbReference>
<sequence>MVNTTSSSWAASVPSTRTPEATRVSAERARVVAGSVTPGSIRNEDVPALTKQLDEALAPHREAALFRSLSDPKPQERAAASERSALTASILRESRMANGGASNF</sequence>
<evidence type="ECO:0000313" key="2">
    <source>
        <dbReference type="EMBL" id="WNH47793.1"/>
    </source>
</evidence>
<dbReference type="Proteomes" id="UP001305421">
    <property type="component" value="Chromosome"/>
</dbReference>
<feature type="compositionally biased region" description="Polar residues" evidence="1">
    <location>
        <begin position="1"/>
        <end position="19"/>
    </location>
</feature>
<reference evidence="2 3" key="1">
    <citation type="submission" date="2022-12" db="EMBL/GenBank/DDBJ databases">
        <title>Two new species, Stenotrophomonas aracearum and Stenotrophomonas oahuensis, isolated from Anthurium (Araceae family) in Hawaii.</title>
        <authorList>
            <person name="Chunag S.C."/>
            <person name="Dobhal S."/>
            <person name="Alvarez A."/>
            <person name="Arif M."/>
        </authorList>
    </citation>
    <scope>NUCLEOTIDE SEQUENCE [LARGE SCALE GENOMIC DNA]</scope>
    <source>
        <strain evidence="2 3">A5588</strain>
    </source>
</reference>
<evidence type="ECO:0000256" key="1">
    <source>
        <dbReference type="SAM" id="MobiDB-lite"/>
    </source>
</evidence>
<dbReference type="EMBL" id="CP115543">
    <property type="protein sequence ID" value="WNH47793.1"/>
    <property type="molecule type" value="Genomic_DNA"/>
</dbReference>
<organism evidence="2 3">
    <name type="scientific">Stenotrophomonas aracearum</name>
    <dbReference type="NCBI Taxonomy" id="3003272"/>
    <lineage>
        <taxon>Bacteria</taxon>
        <taxon>Pseudomonadati</taxon>
        <taxon>Pseudomonadota</taxon>
        <taxon>Gammaproteobacteria</taxon>
        <taxon>Lysobacterales</taxon>
        <taxon>Lysobacteraceae</taxon>
        <taxon>Stenotrophomonas</taxon>
    </lineage>
</organism>
<protein>
    <submittedName>
        <fullName evidence="2">Uncharacterized protein</fullName>
    </submittedName>
</protein>
<keyword evidence="3" id="KW-1185">Reference proteome</keyword>
<gene>
    <name evidence="2" type="ORF">PDM28_14050</name>
</gene>
<feature type="region of interest" description="Disordered" evidence="1">
    <location>
        <begin position="1"/>
        <end position="29"/>
    </location>
</feature>